<protein>
    <submittedName>
        <fullName evidence="1">Pyocin knob domain-containing protein</fullName>
    </submittedName>
</protein>
<proteinExistence type="predicted"/>
<dbReference type="Proteomes" id="UP001463665">
    <property type="component" value="Chromosome"/>
</dbReference>
<evidence type="ECO:0000313" key="1">
    <source>
        <dbReference type="EMBL" id="XAO73517.1"/>
    </source>
</evidence>
<dbReference type="RefSeq" id="WP_345765974.1">
    <property type="nucleotide sequence ID" value="NZ_CP154834.1"/>
</dbReference>
<organism evidence="1 2">
    <name type="scientific">Chryseobacterium endophyticum</name>
    <dbReference type="NCBI Taxonomy" id="1854762"/>
    <lineage>
        <taxon>Bacteria</taxon>
        <taxon>Pseudomonadati</taxon>
        <taxon>Bacteroidota</taxon>
        <taxon>Flavobacteriia</taxon>
        <taxon>Flavobacteriales</taxon>
        <taxon>Weeksellaceae</taxon>
        <taxon>Chryseobacterium group</taxon>
        <taxon>Chryseobacterium</taxon>
    </lineage>
</organism>
<dbReference type="CDD" id="cd19958">
    <property type="entry name" value="pyocin_knob"/>
    <property type="match status" value="1"/>
</dbReference>
<gene>
    <name evidence="1" type="ORF">AAFP95_17560</name>
</gene>
<accession>A0AAU6WKL6</accession>
<keyword evidence="2" id="KW-1185">Reference proteome</keyword>
<name>A0AAU6WKL6_9FLAO</name>
<sequence>MEITLEHLLTKEQLISGNTFWEKKNIASYWAMDSDKDVAVLNGSNAQRLLSGGILASDGYTDSQHIPAYGIHAKGSIQSDEGFVNRYYKVNQRNKIWNFGDSTAWGLSYFQGSYHSLGEGISFHFGDAGDYKFFVKDNGNIYTKNDITAGNFFNGKGLYSPVLSGGQVIHAGNSNELYLGNPVVSNVYLESGNSNLLHNRSGYGAGIIWDQHNFNPNNYIPTSHSVYNITQSEINGWRQYVGYWDNRNIQPAHLGTQKLQIGFTNWFNNGDQANHYADYLHFGGYQDGSGGNQNLVMFSKNGFGLRQFQGSWQGVSKYQSYVDYWNTGHFSQGDINAWQFNRFNTQPMSLLSSANNANNLTSSGFYQIGYGTQNSGANLGINDNVRGLLHFETENTYSASQIQTQRYEGNILSRTKADGVWSEWVRHWGNNDFNQSDINNWNSKANGNHTHLSLYNEEHNGDVDTHTLLDDNKFKFVHRISAGSVGSFNMFPTPNNANSILAIATHPGGYGTLFGINGESEIFTKNVSAGTYSPIWRQLAYKDWVLQQIPSLNNYVTLDTEQNIAGRKTFSVSTGNGYTGAPVMINGNGSTNTIFPTLAFHQPGLYAGTLSYRGNGFYFMNMDGNGFDFVRAAGYVKDGSSNQMLLLGGGSHEDKNKYIFGSNHTGTVEAYSPDTGLPVNSFKPIKSGFYRPNNENEYGSLLIWAEHPQTGNGFYGAGMAFDYSGTNAYLTGIDGAGNKTSNKKLWHSGDFTQAYVTEWINAANAGVLTNGSAVQVDGAGGINQGSGSRANKVWFDYNWAGSGRAGSVINFSGLNPSYNVELFAAYHGDSNAIGIRTRNGDNGLWSLPRWLWNSENFKPSEYYNNHKGSIAHQDNLVANGSQWISTGDTGTNFDGALANKTVEGTFANFNAYDKDSKNLGFTLMARTSTEQGIYYKTWYGGGSQTWRRLLEAGDNTIRSLGFSGGNINDYPYIYTLDGQFKYLLSQEVFPDAGNWGTGNNAWLLSGRKTIGELAWRNYGNGHTVFDISNGITPWGVNKSNKDADVAWSESYPTLVGGNGFNTYGVRVDSARNADNLGNISAGSYVTQPNLNTQLSNYATLNGIQTFTNTNTFLQSPVIPDGTLGAHAVNKNQIELSTGNEGEGGQALKINGNNSVTLTNFFVTSRDGSRNPNDIAPNLTPRRVRFDFAAANSAGLGGSGNYAGIMTYSPWDGTTGSTGDSSYQLAFANQTGINGSGVPMLKIRKGIDGNWSTSWYKFWTQADFTITNIQQWNDAYHNGLRLNQDFTVFTGNEVMITDNYFANESGLIDTSYKNAIACKVNEYYKFGSNIHGWEGINYHYEKQTVGIGGEADSDNKVRVEGCVKATANFKSKEESPNSIFIPDGSIADLKDEIVNEKYAIRLDPHEYELDPSGYLDIDDRNRLIHVIGEQAKMTVNFKEIYPNQQIVIYNFDQKGYSMSVLIKDKLVYNIEPGCFLRLYVTKSLRVIAERQMPSEFIW</sequence>
<reference evidence="1 2" key="1">
    <citation type="submission" date="2024-04" db="EMBL/GenBank/DDBJ databases">
        <title>Genome sequencing and assembly of rice foliar adapted Chryseobacterium endophyticum OsEnb-ALM-A6.</title>
        <authorList>
            <person name="Kumar S."/>
            <person name="Javed M."/>
            <person name="Chouhan V."/>
            <person name="Charishma K."/>
            <person name="Patel A."/>
            <person name="Kumar M."/>
            <person name="Sahu K.P."/>
            <person name="Kumar A."/>
        </authorList>
    </citation>
    <scope>NUCLEOTIDE SEQUENCE [LARGE SCALE GENOMIC DNA]</scope>
    <source>
        <strain evidence="1 2">OsEnb-ALM-A6</strain>
    </source>
</reference>
<dbReference type="EMBL" id="CP154834">
    <property type="protein sequence ID" value="XAO73517.1"/>
    <property type="molecule type" value="Genomic_DNA"/>
</dbReference>
<evidence type="ECO:0000313" key="2">
    <source>
        <dbReference type="Proteomes" id="UP001463665"/>
    </source>
</evidence>